<evidence type="ECO:0000256" key="7">
    <source>
        <dbReference type="ARBA" id="ARBA00023049"/>
    </source>
</evidence>
<keyword evidence="6" id="KW-0862">Zinc</keyword>
<dbReference type="GO" id="GO:0006508">
    <property type="term" value="P:proteolysis"/>
    <property type="evidence" value="ECO:0007669"/>
    <property type="project" value="UniProtKB-KW"/>
</dbReference>
<proteinExistence type="inferred from homology"/>
<evidence type="ECO:0000256" key="8">
    <source>
        <dbReference type="ARBA" id="ARBA00024316"/>
    </source>
</evidence>
<evidence type="ECO:0008006" key="10">
    <source>
        <dbReference type="Google" id="ProtNLM"/>
    </source>
</evidence>
<accession>S4RKM9</accession>
<sequence length="283" mass="31020">ERLSRGERALLAGCHRGGAEGPFRTAAPPAWLLCQWPEEPQGFRDFAMGCPPRCRALHGTPRPTLHLQPLGFTDTGCERSRAFVAAVRGYAEAFLPGFTVRLNEPLDVAESRSPCRRDARTGHWQIHADGLLHYLKGLRAPGRSCLLGLTLADLYAGNSADFVFEKCLPAEGVAVCSLARLDPDFDKRLREARLDPARSGDRAWFAGLSLPATPGGDFLLHSCKAVVHVACHLLGMAHCRWLACVMQGVRSAAMARARPPHLCPVCLHKLHHAAAFRLAPRYR</sequence>
<protein>
    <recommendedName>
        <fullName evidence="10">Archaelysin family metallopeptidase 1</fullName>
    </recommendedName>
</protein>
<name>S4RKM9_PETMA</name>
<dbReference type="PANTHER" id="PTHR32205:SF4">
    <property type="entry name" value="ARCHAEMETZINCIN-1"/>
    <property type="match status" value="1"/>
</dbReference>
<reference evidence="9" key="2">
    <citation type="submission" date="2025-09" db="UniProtKB">
        <authorList>
            <consortium name="Ensembl"/>
        </authorList>
    </citation>
    <scope>IDENTIFICATION</scope>
</reference>
<dbReference type="InterPro" id="IPR024079">
    <property type="entry name" value="MetalloPept_cat_dom_sf"/>
</dbReference>
<evidence type="ECO:0000256" key="4">
    <source>
        <dbReference type="ARBA" id="ARBA00022723"/>
    </source>
</evidence>
<dbReference type="GO" id="GO:0046872">
    <property type="term" value="F:metal ion binding"/>
    <property type="evidence" value="ECO:0007669"/>
    <property type="project" value="UniProtKB-KW"/>
</dbReference>
<evidence type="ECO:0000256" key="3">
    <source>
        <dbReference type="ARBA" id="ARBA00022670"/>
    </source>
</evidence>
<dbReference type="Ensembl" id="ENSPMAT00000005787.1">
    <property type="protein sequence ID" value="ENSPMAP00000005762.1"/>
    <property type="gene ID" value="ENSPMAG00000005239.1"/>
</dbReference>
<comment type="cofactor">
    <cofactor evidence="1">
        <name>Zn(2+)</name>
        <dbReference type="ChEBI" id="CHEBI:29105"/>
    </cofactor>
</comment>
<keyword evidence="7" id="KW-0482">Metalloprotease</keyword>
<evidence type="ECO:0000256" key="2">
    <source>
        <dbReference type="ARBA" id="ARBA00006954"/>
    </source>
</evidence>
<dbReference type="InterPro" id="IPR052009">
    <property type="entry name" value="Archaemetzincin"/>
</dbReference>
<keyword evidence="4" id="KW-0479">Metal-binding</keyword>
<evidence type="ECO:0000256" key="5">
    <source>
        <dbReference type="ARBA" id="ARBA00022801"/>
    </source>
</evidence>
<evidence type="ECO:0000256" key="6">
    <source>
        <dbReference type="ARBA" id="ARBA00022833"/>
    </source>
</evidence>
<dbReference type="HOGENOM" id="CLU_985324_0_0_1"/>
<reference evidence="9" key="1">
    <citation type="submission" date="2025-08" db="UniProtKB">
        <authorList>
            <consortium name="Ensembl"/>
        </authorList>
    </citation>
    <scope>IDENTIFICATION</scope>
</reference>
<organism evidence="9">
    <name type="scientific">Petromyzon marinus</name>
    <name type="common">Sea lamprey</name>
    <dbReference type="NCBI Taxonomy" id="7757"/>
    <lineage>
        <taxon>Eukaryota</taxon>
        <taxon>Metazoa</taxon>
        <taxon>Chordata</taxon>
        <taxon>Craniata</taxon>
        <taxon>Vertebrata</taxon>
        <taxon>Cyclostomata</taxon>
        <taxon>Hyperoartia</taxon>
        <taxon>Petromyzontiformes</taxon>
        <taxon>Petromyzontidae</taxon>
        <taxon>Petromyzon</taxon>
    </lineage>
</organism>
<keyword evidence="3" id="KW-0645">Protease</keyword>
<dbReference type="InterPro" id="IPR012962">
    <property type="entry name" value="Pept_M54_archaemetzincn"/>
</dbReference>
<dbReference type="PANTHER" id="PTHR32205">
    <property type="entry name" value="ARCHAEMETZINCIN-2-RELATED"/>
    <property type="match status" value="1"/>
</dbReference>
<evidence type="ECO:0000313" key="9">
    <source>
        <dbReference type="Ensembl" id="ENSPMAP00000005762.1"/>
    </source>
</evidence>
<dbReference type="Gene3D" id="3.40.390.10">
    <property type="entry name" value="Collagenase (Catalytic Domain)"/>
    <property type="match status" value="1"/>
</dbReference>
<dbReference type="GO" id="GO:0008237">
    <property type="term" value="F:metallopeptidase activity"/>
    <property type="evidence" value="ECO:0007669"/>
    <property type="project" value="UniProtKB-KW"/>
</dbReference>
<dbReference type="GeneTree" id="ENSGT00530000063996"/>
<comment type="similarity">
    <text evidence="2">Belongs to the peptidase M54 family.</text>
</comment>
<dbReference type="AlphaFoldDB" id="S4RKM9"/>
<evidence type="ECO:0000256" key="1">
    <source>
        <dbReference type="ARBA" id="ARBA00001947"/>
    </source>
</evidence>
<comment type="function">
    <text evidence="8">Probable zinc metalloprotease.</text>
</comment>
<dbReference type="CDD" id="cd11375">
    <property type="entry name" value="Peptidase_M54"/>
    <property type="match status" value="1"/>
</dbReference>
<keyword evidence="5" id="KW-0378">Hydrolase</keyword>